<keyword evidence="4" id="KW-1133">Transmembrane helix</keyword>
<gene>
    <name evidence="6" type="ORF">MNBD_PLANCTO03-468</name>
</gene>
<evidence type="ECO:0000256" key="3">
    <source>
        <dbReference type="ARBA" id="ARBA00022692"/>
    </source>
</evidence>
<dbReference type="PANTHER" id="PTHR30558">
    <property type="entry name" value="EXBD MEMBRANE COMPONENT OF PMF-DRIVEN MACROMOLECULE IMPORT SYSTEM"/>
    <property type="match status" value="1"/>
</dbReference>
<organism evidence="6">
    <name type="scientific">hydrothermal vent metagenome</name>
    <dbReference type="NCBI Taxonomy" id="652676"/>
    <lineage>
        <taxon>unclassified sequences</taxon>
        <taxon>metagenomes</taxon>
        <taxon>ecological metagenomes</taxon>
    </lineage>
</organism>
<dbReference type="GO" id="GO:0022857">
    <property type="term" value="F:transmembrane transporter activity"/>
    <property type="evidence" value="ECO:0007669"/>
    <property type="project" value="InterPro"/>
</dbReference>
<dbReference type="GO" id="GO:0005886">
    <property type="term" value="C:plasma membrane"/>
    <property type="evidence" value="ECO:0007669"/>
    <property type="project" value="UniProtKB-SubCell"/>
</dbReference>
<keyword evidence="5" id="KW-0472">Membrane</keyword>
<name>A0A3B1DWQ5_9ZZZZ</name>
<dbReference type="Gene3D" id="3.30.420.270">
    <property type="match status" value="1"/>
</dbReference>
<keyword evidence="3" id="KW-0812">Transmembrane</keyword>
<protein>
    <submittedName>
        <fullName evidence="6">Biopolymer transport protein ExbD/TolR</fullName>
    </submittedName>
</protein>
<dbReference type="InterPro" id="IPR003400">
    <property type="entry name" value="ExbD"/>
</dbReference>
<dbReference type="EMBL" id="UOGK01000433">
    <property type="protein sequence ID" value="VAX40714.1"/>
    <property type="molecule type" value="Genomic_DNA"/>
</dbReference>
<comment type="subcellular location">
    <subcellularLocation>
        <location evidence="1">Cell membrane</location>
        <topology evidence="1">Single-pass membrane protein</topology>
    </subcellularLocation>
</comment>
<evidence type="ECO:0000256" key="5">
    <source>
        <dbReference type="ARBA" id="ARBA00023136"/>
    </source>
</evidence>
<dbReference type="AlphaFoldDB" id="A0A3B1DWQ5"/>
<sequence length="135" mass="14516">MRRARRTMPEVRIEMTPMIDVVFLLLTFFIFAMVLMVRAQVLDVTLPTLGSGQPAQERAAITITIDATGGIFVDAEPVGMEGLIEAVRTAMDTQPEAVLNIAADTASSSGDLLGVIDLLSTHGYGSFQLFGSPEE</sequence>
<dbReference type="Pfam" id="PF02472">
    <property type="entry name" value="ExbD"/>
    <property type="match status" value="1"/>
</dbReference>
<evidence type="ECO:0000256" key="4">
    <source>
        <dbReference type="ARBA" id="ARBA00022989"/>
    </source>
</evidence>
<keyword evidence="2" id="KW-1003">Cell membrane</keyword>
<reference evidence="6" key="1">
    <citation type="submission" date="2018-06" db="EMBL/GenBank/DDBJ databases">
        <authorList>
            <person name="Zhirakovskaya E."/>
        </authorList>
    </citation>
    <scope>NUCLEOTIDE SEQUENCE</scope>
</reference>
<accession>A0A3B1DWQ5</accession>
<proteinExistence type="predicted"/>
<evidence type="ECO:0000256" key="2">
    <source>
        <dbReference type="ARBA" id="ARBA00022475"/>
    </source>
</evidence>
<evidence type="ECO:0000313" key="6">
    <source>
        <dbReference type="EMBL" id="VAX40714.1"/>
    </source>
</evidence>
<evidence type="ECO:0000256" key="1">
    <source>
        <dbReference type="ARBA" id="ARBA00004162"/>
    </source>
</evidence>